<reference evidence="1" key="2">
    <citation type="journal article" date="2015" name="Data Brief">
        <title>Shoot transcriptome of the giant reed, Arundo donax.</title>
        <authorList>
            <person name="Barrero R.A."/>
            <person name="Guerrero F.D."/>
            <person name="Moolhuijzen P."/>
            <person name="Goolsby J.A."/>
            <person name="Tidwell J."/>
            <person name="Bellgard S.E."/>
            <person name="Bellgard M.I."/>
        </authorList>
    </citation>
    <scope>NUCLEOTIDE SEQUENCE</scope>
    <source>
        <tissue evidence="1">Shoot tissue taken approximately 20 cm above the soil surface</tissue>
    </source>
</reference>
<proteinExistence type="predicted"/>
<dbReference type="AlphaFoldDB" id="A0A0A9CYR2"/>
<accession>A0A0A9CYR2</accession>
<sequence>MHRAALCFEHPQGHNRGTFSRQIRVQQSPFENDKIHNELNALIRPTAMVL</sequence>
<organism evidence="1">
    <name type="scientific">Arundo donax</name>
    <name type="common">Giant reed</name>
    <name type="synonym">Donax arundinaceus</name>
    <dbReference type="NCBI Taxonomy" id="35708"/>
    <lineage>
        <taxon>Eukaryota</taxon>
        <taxon>Viridiplantae</taxon>
        <taxon>Streptophyta</taxon>
        <taxon>Embryophyta</taxon>
        <taxon>Tracheophyta</taxon>
        <taxon>Spermatophyta</taxon>
        <taxon>Magnoliopsida</taxon>
        <taxon>Liliopsida</taxon>
        <taxon>Poales</taxon>
        <taxon>Poaceae</taxon>
        <taxon>PACMAD clade</taxon>
        <taxon>Arundinoideae</taxon>
        <taxon>Arundineae</taxon>
        <taxon>Arundo</taxon>
    </lineage>
</organism>
<evidence type="ECO:0000313" key="1">
    <source>
        <dbReference type="EMBL" id="JAD80736.1"/>
    </source>
</evidence>
<name>A0A0A9CYR2_ARUDO</name>
<reference evidence="1" key="1">
    <citation type="submission" date="2014-09" db="EMBL/GenBank/DDBJ databases">
        <authorList>
            <person name="Magalhaes I.L.F."/>
            <person name="Oliveira U."/>
            <person name="Santos F.R."/>
            <person name="Vidigal T.H.D.A."/>
            <person name="Brescovit A.D."/>
            <person name="Santos A.J."/>
        </authorList>
    </citation>
    <scope>NUCLEOTIDE SEQUENCE</scope>
    <source>
        <tissue evidence="1">Shoot tissue taken approximately 20 cm above the soil surface</tissue>
    </source>
</reference>
<protein>
    <submittedName>
        <fullName evidence="1">Uncharacterized protein</fullName>
    </submittedName>
</protein>
<dbReference type="EMBL" id="GBRH01217159">
    <property type="protein sequence ID" value="JAD80736.1"/>
    <property type="molecule type" value="Transcribed_RNA"/>
</dbReference>